<dbReference type="OrthoDB" id="976756at2"/>
<feature type="chain" id="PRO_5021261351" evidence="1">
    <location>
        <begin position="22"/>
        <end position="521"/>
    </location>
</feature>
<dbReference type="AlphaFoldDB" id="A0A4Z0VUV2"/>
<proteinExistence type="predicted"/>
<dbReference type="EMBL" id="SRME01000004">
    <property type="protein sequence ID" value="TGG87606.1"/>
    <property type="molecule type" value="Genomic_DNA"/>
</dbReference>
<dbReference type="RefSeq" id="WP_135403034.1">
    <property type="nucleotide sequence ID" value="NZ_SRME01000004.1"/>
</dbReference>
<evidence type="ECO:0000313" key="2">
    <source>
        <dbReference type="EMBL" id="TGG87606.1"/>
    </source>
</evidence>
<comment type="caution">
    <text evidence="2">The sequence shown here is derived from an EMBL/GenBank/DDBJ whole genome shotgun (WGS) entry which is preliminary data.</text>
</comment>
<protein>
    <submittedName>
        <fullName evidence="2">Uncharacterized protein</fullName>
    </submittedName>
</protein>
<dbReference type="Proteomes" id="UP000297288">
    <property type="component" value="Unassembled WGS sequence"/>
</dbReference>
<reference evidence="2 3" key="1">
    <citation type="submission" date="2019-04" db="EMBL/GenBank/DDBJ databases">
        <title>Draft genome sequence data and analysis of a Fermenting Bacterium, Geotoga petraea strain HO-Geo1, isolated from heavy-oil petroleum reservoir in Russia.</title>
        <authorList>
            <person name="Grouzdev D.S."/>
            <person name="Semenova E.M."/>
            <person name="Sokolova D.S."/>
            <person name="Tourova T.P."/>
            <person name="Poltaraus A.B."/>
            <person name="Nazina T.N."/>
        </authorList>
    </citation>
    <scope>NUCLEOTIDE SEQUENCE [LARGE SCALE GENOMIC DNA]</scope>
    <source>
        <strain evidence="2 3">HO-Geo1</strain>
    </source>
</reference>
<keyword evidence="1" id="KW-0732">Signal</keyword>
<evidence type="ECO:0000256" key="1">
    <source>
        <dbReference type="SAM" id="SignalP"/>
    </source>
</evidence>
<accession>A0A4Z0VUV2</accession>
<organism evidence="2 3">
    <name type="scientific">Geotoga petraea</name>
    <dbReference type="NCBI Taxonomy" id="28234"/>
    <lineage>
        <taxon>Bacteria</taxon>
        <taxon>Thermotogati</taxon>
        <taxon>Thermotogota</taxon>
        <taxon>Thermotogae</taxon>
        <taxon>Petrotogales</taxon>
        <taxon>Petrotogaceae</taxon>
        <taxon>Geotoga</taxon>
    </lineage>
</organism>
<gene>
    <name evidence="2" type="ORF">E4650_07640</name>
</gene>
<evidence type="ECO:0000313" key="3">
    <source>
        <dbReference type="Proteomes" id="UP000297288"/>
    </source>
</evidence>
<name>A0A4Z0VUV2_9BACT</name>
<feature type="signal peptide" evidence="1">
    <location>
        <begin position="1"/>
        <end position="21"/>
    </location>
</feature>
<sequence length="521" mass="62976">MKKIFLIFFILSLALISFSFEQNPNNIFTKYRLYFSPDGLDSWASFNVNFTSEDYFLEKDSKIKYKINLKYVNKIIEDDIYGQEIVIDNLELDFEQIKLQINEEQFKLFPDFILHNLYFYYKDLNGKYLENRYMIAYNENEKLELDNLIRDDEFGIGYETKINKNEYEFELSYIDEVKEKTSSIDSKYKDIVEHNYEITEFDNNKVIDYVYDKEDFDYSETFFEYSDVSYKLDFNIDMKSGIFKGFRTDTILGINYNYDFDYENKEVVVDYLKTEKEVDSNSSTVTNNMEQEAFSYKEYTNFSKEINYDYLSDTYYVYNYLGNGFLLKPSINLYLKDNYFIVTNAYDHFMKLRYDFKGLSSMKATSTTLSFDTFFYGKDYNINILNGIQFKINNDSEIENAFYLDINNIYRGFENIRPELRVEYFNSKDIKNLTIQPRLFAKYGNFKINIEDYIDYDVIEEELENTFLINPYYAVDDLEIGIKLFNFKYRAFGDAYYKEFLTKTENLNWYVYLEFLKYFYL</sequence>